<proteinExistence type="predicted"/>
<feature type="region of interest" description="Disordered" evidence="1">
    <location>
        <begin position="1"/>
        <end position="50"/>
    </location>
</feature>
<keyword evidence="2" id="KW-0472">Membrane</keyword>
<keyword evidence="2" id="KW-0812">Transmembrane</keyword>
<dbReference type="Pfam" id="PF14155">
    <property type="entry name" value="DUF4307"/>
    <property type="match status" value="1"/>
</dbReference>
<comment type="caution">
    <text evidence="3">The sequence shown here is derived from an EMBL/GenBank/DDBJ whole genome shotgun (WGS) entry which is preliminary data.</text>
</comment>
<dbReference type="Proteomes" id="UP000722125">
    <property type="component" value="Unassembled WGS sequence"/>
</dbReference>
<evidence type="ECO:0000256" key="1">
    <source>
        <dbReference type="SAM" id="MobiDB-lite"/>
    </source>
</evidence>
<protein>
    <submittedName>
        <fullName evidence="3">DUF4307 domain-containing protein</fullName>
    </submittedName>
</protein>
<gene>
    <name evidence="3" type="ORF">KIN34_00915</name>
</gene>
<feature type="compositionally biased region" description="Low complexity" evidence="1">
    <location>
        <begin position="41"/>
        <end position="50"/>
    </location>
</feature>
<sequence length="165" mass="17331">MIPYDRRRRRVPAGVDPPGPARGRPEPLEDSVTSSSPALPPGRYGPEPGRGSRWARVLVVGGAVLVGLVVVAFLATGALRDPVQWKDVGFSVHDAGSMDVTFEVTKDPEATAVCRVQGLSQSYAEVGVQEVEIGPGARTQRVTVTVPTAELAVSATVDTCELAEG</sequence>
<feature type="transmembrane region" description="Helical" evidence="2">
    <location>
        <begin position="57"/>
        <end position="79"/>
    </location>
</feature>
<reference evidence="3 4" key="1">
    <citation type="submission" date="2021-05" db="EMBL/GenBank/DDBJ databases">
        <title>Description of Cellulomonas sp. DKR-3 sp. nov.</title>
        <authorList>
            <person name="Dahal R.H."/>
            <person name="Chaudhary D.K."/>
        </authorList>
    </citation>
    <scope>NUCLEOTIDE SEQUENCE [LARGE SCALE GENOMIC DNA]</scope>
    <source>
        <strain evidence="3 4">DKR-3</strain>
    </source>
</reference>
<evidence type="ECO:0000313" key="4">
    <source>
        <dbReference type="Proteomes" id="UP000722125"/>
    </source>
</evidence>
<name>A0ABS5TUN4_9CELL</name>
<evidence type="ECO:0000313" key="3">
    <source>
        <dbReference type="EMBL" id="MBT0992853.1"/>
    </source>
</evidence>
<dbReference type="InterPro" id="IPR025443">
    <property type="entry name" value="DUF4307"/>
</dbReference>
<dbReference type="EMBL" id="JAHBOH010000001">
    <property type="protein sequence ID" value="MBT0992853.1"/>
    <property type="molecule type" value="Genomic_DNA"/>
</dbReference>
<feature type="compositionally biased region" description="Basic residues" evidence="1">
    <location>
        <begin position="1"/>
        <end position="11"/>
    </location>
</feature>
<evidence type="ECO:0000256" key="2">
    <source>
        <dbReference type="SAM" id="Phobius"/>
    </source>
</evidence>
<keyword evidence="2" id="KW-1133">Transmembrane helix</keyword>
<keyword evidence="4" id="KW-1185">Reference proteome</keyword>
<accession>A0ABS5TUN4</accession>
<organism evidence="3 4">
    <name type="scientific">Cellulomonas fulva</name>
    <dbReference type="NCBI Taxonomy" id="2835530"/>
    <lineage>
        <taxon>Bacteria</taxon>
        <taxon>Bacillati</taxon>
        <taxon>Actinomycetota</taxon>
        <taxon>Actinomycetes</taxon>
        <taxon>Micrococcales</taxon>
        <taxon>Cellulomonadaceae</taxon>
        <taxon>Cellulomonas</taxon>
    </lineage>
</organism>